<dbReference type="SUPFAM" id="SSF52047">
    <property type="entry name" value="RNI-like"/>
    <property type="match status" value="1"/>
</dbReference>
<proteinExistence type="predicted"/>
<dbReference type="PANTHER" id="PTHR31900">
    <property type="entry name" value="F-BOX/RNI SUPERFAMILY PROTEIN-RELATED"/>
    <property type="match status" value="1"/>
</dbReference>
<dbReference type="Proteomes" id="UP000596660">
    <property type="component" value="Unplaced"/>
</dbReference>
<dbReference type="InterPro" id="IPR001810">
    <property type="entry name" value="F-box_dom"/>
</dbReference>
<keyword evidence="3" id="KW-1185">Reference proteome</keyword>
<dbReference type="InterPro" id="IPR032675">
    <property type="entry name" value="LRR_dom_sf"/>
</dbReference>
<dbReference type="Pfam" id="PF24758">
    <property type="entry name" value="LRR_At5g56370"/>
    <property type="match status" value="1"/>
</dbReference>
<dbReference type="SMART" id="SM00256">
    <property type="entry name" value="FBOX"/>
    <property type="match status" value="1"/>
</dbReference>
<dbReference type="InterPro" id="IPR050232">
    <property type="entry name" value="FBL13/AtMIF1-like"/>
</dbReference>
<protein>
    <recommendedName>
        <fullName evidence="1">F-box domain-containing protein</fullName>
    </recommendedName>
</protein>
<dbReference type="InterPro" id="IPR055411">
    <property type="entry name" value="LRR_FXL15/At3g58940/PEG3-like"/>
</dbReference>
<dbReference type="SUPFAM" id="SSF81383">
    <property type="entry name" value="F-box domain"/>
    <property type="match status" value="1"/>
</dbReference>
<dbReference type="InterPro" id="IPR036047">
    <property type="entry name" value="F-box-like_dom_sf"/>
</dbReference>
<dbReference type="CDD" id="cd22160">
    <property type="entry name" value="F-box_AtFBL13-like"/>
    <property type="match status" value="1"/>
</dbReference>
<evidence type="ECO:0000313" key="2">
    <source>
        <dbReference type="EnsemblPlants" id="AUR62020522-RA:cds"/>
    </source>
</evidence>
<dbReference type="PROSITE" id="PS50181">
    <property type="entry name" value="FBOX"/>
    <property type="match status" value="1"/>
</dbReference>
<dbReference type="InterPro" id="IPR053781">
    <property type="entry name" value="F-box_AtFBL13-like"/>
</dbReference>
<dbReference type="Gramene" id="AUR62020522-RA">
    <property type="protein sequence ID" value="AUR62020522-RA:cds"/>
    <property type="gene ID" value="AUR62020522"/>
</dbReference>
<dbReference type="Pfam" id="PF00646">
    <property type="entry name" value="F-box"/>
    <property type="match status" value="1"/>
</dbReference>
<dbReference type="EnsemblPlants" id="AUR62020522-RA">
    <property type="protein sequence ID" value="AUR62020522-RA:cds"/>
    <property type="gene ID" value="AUR62020522"/>
</dbReference>
<dbReference type="Gene3D" id="1.20.1280.50">
    <property type="match status" value="1"/>
</dbReference>
<evidence type="ECO:0000313" key="3">
    <source>
        <dbReference type="Proteomes" id="UP000596660"/>
    </source>
</evidence>
<dbReference type="AlphaFoldDB" id="A0A803LYH1"/>
<feature type="domain" description="F-box" evidence="1">
    <location>
        <begin position="9"/>
        <end position="61"/>
    </location>
</feature>
<sequence length="448" mass="51540">MDYGSKGGVDRISGLPNDILCHILSFLPTKYAVATSVLSTRWKYLWSSVPVLDIDASFHRDFFSFLNIYGSKDSEISFKRFVNRVLLLNDTPHIQKFRLIYECHYTAAPIHTWLNVAISRHILELELDFCLSVPKEFMKFPRNFFMSNSLVVLKLSRMPIIVPSVVCFPMLKVLEIRRVLYLDDKCTQNLLLGCQVLEELVIEEIIRERPRVIDISIPTLKSFSFSYKFVTDISVDCPYKFVINAPNLQYFHVKGRISDAFEVKSLASLIDVHLDLRETAVLAENYNDCHQRICNLFKGLVNAKFLTLSIDVVQLLCAATADPNLPRFYNMNTLALGIGLDLDFGRERLVSLVTEFIKCSPDLDALTLYNKQGILRDVEELRRNPPEAAPDYLQSHLKDILIQELYSNFLPEDVEYLVQDVNVLKRLKINCQCPFMLKCQLNYTAPVE</sequence>
<reference evidence="2" key="1">
    <citation type="journal article" date="2017" name="Nature">
        <title>The genome of Chenopodium quinoa.</title>
        <authorList>
            <person name="Jarvis D.E."/>
            <person name="Ho Y.S."/>
            <person name="Lightfoot D.J."/>
            <person name="Schmoeckel S.M."/>
            <person name="Li B."/>
            <person name="Borm T.J.A."/>
            <person name="Ohyanagi H."/>
            <person name="Mineta K."/>
            <person name="Michell C.T."/>
            <person name="Saber N."/>
            <person name="Kharbatia N.M."/>
            <person name="Rupper R.R."/>
            <person name="Sharp A.R."/>
            <person name="Dally N."/>
            <person name="Boughton B.A."/>
            <person name="Woo Y.H."/>
            <person name="Gao G."/>
            <person name="Schijlen E.G.W.M."/>
            <person name="Guo X."/>
            <person name="Momin A.A."/>
            <person name="Negrao S."/>
            <person name="Al-Babili S."/>
            <person name="Gehring C."/>
            <person name="Roessner U."/>
            <person name="Jung C."/>
            <person name="Murphy K."/>
            <person name="Arold S.T."/>
            <person name="Gojobori T."/>
            <person name="van der Linden C.G."/>
            <person name="van Loo E.N."/>
            <person name="Jellen E.N."/>
            <person name="Maughan P.J."/>
            <person name="Tester M."/>
        </authorList>
    </citation>
    <scope>NUCLEOTIDE SEQUENCE [LARGE SCALE GENOMIC DNA]</scope>
    <source>
        <strain evidence="2">cv. PI 614886</strain>
    </source>
</reference>
<name>A0A803LYH1_CHEQI</name>
<organism evidence="2 3">
    <name type="scientific">Chenopodium quinoa</name>
    <name type="common">Quinoa</name>
    <dbReference type="NCBI Taxonomy" id="63459"/>
    <lineage>
        <taxon>Eukaryota</taxon>
        <taxon>Viridiplantae</taxon>
        <taxon>Streptophyta</taxon>
        <taxon>Embryophyta</taxon>
        <taxon>Tracheophyta</taxon>
        <taxon>Spermatophyta</taxon>
        <taxon>Magnoliopsida</taxon>
        <taxon>eudicotyledons</taxon>
        <taxon>Gunneridae</taxon>
        <taxon>Pentapetalae</taxon>
        <taxon>Caryophyllales</taxon>
        <taxon>Chenopodiaceae</taxon>
        <taxon>Chenopodioideae</taxon>
        <taxon>Atripliceae</taxon>
        <taxon>Chenopodium</taxon>
    </lineage>
</organism>
<dbReference type="OMA" id="CLTINGM"/>
<evidence type="ECO:0000259" key="1">
    <source>
        <dbReference type="PROSITE" id="PS50181"/>
    </source>
</evidence>
<dbReference type="Gene3D" id="3.80.10.10">
    <property type="entry name" value="Ribonuclease Inhibitor"/>
    <property type="match status" value="1"/>
</dbReference>
<dbReference type="PANTHER" id="PTHR31900:SF34">
    <property type="entry name" value="EMB|CAB62440.1-RELATED"/>
    <property type="match status" value="1"/>
</dbReference>
<reference evidence="2" key="2">
    <citation type="submission" date="2021-03" db="UniProtKB">
        <authorList>
            <consortium name="EnsemblPlants"/>
        </authorList>
    </citation>
    <scope>IDENTIFICATION</scope>
</reference>
<accession>A0A803LYH1</accession>